<dbReference type="EMBL" id="BNBE01000001">
    <property type="protein sequence ID" value="GHF78235.1"/>
    <property type="molecule type" value="Genomic_DNA"/>
</dbReference>
<organism evidence="3 4">
    <name type="scientific">Streptomyces filamentosus</name>
    <name type="common">Streptomyces roseosporus</name>
    <dbReference type="NCBI Taxonomy" id="67294"/>
    <lineage>
        <taxon>Bacteria</taxon>
        <taxon>Bacillati</taxon>
        <taxon>Actinomycetota</taxon>
        <taxon>Actinomycetes</taxon>
        <taxon>Kitasatosporales</taxon>
        <taxon>Streptomycetaceae</taxon>
        <taxon>Streptomyces</taxon>
    </lineage>
</organism>
<dbReference type="InterPro" id="IPR046342">
    <property type="entry name" value="CBS_dom_sf"/>
</dbReference>
<evidence type="ECO:0000259" key="2">
    <source>
        <dbReference type="PROSITE" id="PS51371"/>
    </source>
</evidence>
<proteinExistence type="predicted"/>
<keyword evidence="4" id="KW-1185">Reference proteome</keyword>
<evidence type="ECO:0000313" key="3">
    <source>
        <dbReference type="EMBL" id="GHF78235.1"/>
    </source>
</evidence>
<protein>
    <recommendedName>
        <fullName evidence="2">CBS domain-containing protein</fullName>
    </recommendedName>
</protein>
<accession>A0A919BBP0</accession>
<sequence>MHARDLAWPCTSVRLDTRLWDAVGLLIRERAPALVVVSADGHPLAAVPPTTILNAALPRPVRDDPLLAAVVGEALDETVRAGAGEILLADILPTRPPGPPVVSPDASPLHMAAVMERTGCPVVLVVDYTDEEPHLLGTVDATTLLQHFF</sequence>
<dbReference type="Gene3D" id="3.10.580.10">
    <property type="entry name" value="CBS-domain"/>
    <property type="match status" value="1"/>
</dbReference>
<evidence type="ECO:0000313" key="4">
    <source>
        <dbReference type="Proteomes" id="UP000632849"/>
    </source>
</evidence>
<dbReference type="Pfam" id="PF00571">
    <property type="entry name" value="CBS"/>
    <property type="match status" value="1"/>
</dbReference>
<dbReference type="AlphaFoldDB" id="A0A919BBP0"/>
<comment type="caution">
    <text evidence="3">The sequence shown here is derived from an EMBL/GenBank/DDBJ whole genome shotgun (WGS) entry which is preliminary data.</text>
</comment>
<feature type="domain" description="CBS" evidence="2">
    <location>
        <begin position="93"/>
        <end position="149"/>
    </location>
</feature>
<dbReference type="SUPFAM" id="SSF54631">
    <property type="entry name" value="CBS-domain pair"/>
    <property type="match status" value="1"/>
</dbReference>
<name>A0A919BBP0_STRFL</name>
<reference evidence="3" key="2">
    <citation type="submission" date="2020-09" db="EMBL/GenBank/DDBJ databases">
        <authorList>
            <person name="Sun Q."/>
            <person name="Ohkuma M."/>
        </authorList>
    </citation>
    <scope>NUCLEOTIDE SEQUENCE</scope>
    <source>
        <strain evidence="3">JCM 4122</strain>
    </source>
</reference>
<reference evidence="3" key="1">
    <citation type="journal article" date="2014" name="Int. J. Syst. Evol. Microbiol.">
        <title>Complete genome sequence of Corynebacterium casei LMG S-19264T (=DSM 44701T), isolated from a smear-ripened cheese.</title>
        <authorList>
            <consortium name="US DOE Joint Genome Institute (JGI-PGF)"/>
            <person name="Walter F."/>
            <person name="Albersmeier A."/>
            <person name="Kalinowski J."/>
            <person name="Ruckert C."/>
        </authorList>
    </citation>
    <scope>NUCLEOTIDE SEQUENCE</scope>
    <source>
        <strain evidence="3">JCM 4122</strain>
    </source>
</reference>
<gene>
    <name evidence="3" type="ORF">GCM10017667_02000</name>
</gene>
<dbReference type="Proteomes" id="UP000632849">
    <property type="component" value="Unassembled WGS sequence"/>
</dbReference>
<evidence type="ECO:0000256" key="1">
    <source>
        <dbReference type="PROSITE-ProRule" id="PRU00703"/>
    </source>
</evidence>
<dbReference type="PROSITE" id="PS51371">
    <property type="entry name" value="CBS"/>
    <property type="match status" value="1"/>
</dbReference>
<dbReference type="InterPro" id="IPR000644">
    <property type="entry name" value="CBS_dom"/>
</dbReference>
<keyword evidence="1" id="KW-0129">CBS domain</keyword>